<comment type="subcellular location">
    <subcellularLocation>
        <location evidence="1 8">Cytoplasm</location>
    </subcellularLocation>
</comment>
<evidence type="ECO:0000256" key="2">
    <source>
        <dbReference type="ARBA" id="ARBA00022490"/>
    </source>
</evidence>
<proteinExistence type="inferred from homology"/>
<dbReference type="PANTHER" id="PTHR43033:SF1">
    <property type="entry name" value="TRNA(ILE)-LYSIDINE SYNTHASE-RELATED"/>
    <property type="match status" value="1"/>
</dbReference>
<dbReference type="EC" id="6.3.4.19" evidence="8"/>
<dbReference type="SMART" id="SM00977">
    <property type="entry name" value="TilS_C"/>
    <property type="match status" value="1"/>
</dbReference>
<dbReference type="GO" id="GO:0005524">
    <property type="term" value="F:ATP binding"/>
    <property type="evidence" value="ECO:0007669"/>
    <property type="project" value="UniProtKB-UniRule"/>
</dbReference>
<evidence type="ECO:0000313" key="9">
    <source>
        <dbReference type="EMBL" id="GAM81893.1"/>
    </source>
</evidence>
<dbReference type="NCBIfam" id="TIGR02432">
    <property type="entry name" value="lysidine_TilS_N"/>
    <property type="match status" value="1"/>
</dbReference>
<reference evidence="9 10" key="1">
    <citation type="submission" date="2015-01" db="EMBL/GenBank/DDBJ databases">
        <title>Lactococcus lactis subsp.lactis JCM 5805 whole genome shotgun sequence.</title>
        <authorList>
            <person name="Fujii T."/>
            <person name="Tomita Y."/>
            <person name="Ikushima S."/>
            <person name="Fujiwara D."/>
        </authorList>
    </citation>
    <scope>NUCLEOTIDE SEQUENCE [LARGE SCALE GENOMIC DNA]</scope>
    <source>
        <strain evidence="9 10">JCM 5805</strain>
    </source>
</reference>
<dbReference type="GO" id="GO:0006400">
    <property type="term" value="P:tRNA modification"/>
    <property type="evidence" value="ECO:0007669"/>
    <property type="project" value="UniProtKB-UniRule"/>
</dbReference>
<dbReference type="Pfam" id="PF11734">
    <property type="entry name" value="TilS_C"/>
    <property type="match status" value="1"/>
</dbReference>
<dbReference type="HAMAP" id="MF_01161">
    <property type="entry name" value="tRNA_Ile_lys_synt"/>
    <property type="match status" value="1"/>
</dbReference>
<comment type="domain">
    <text evidence="8">The N-terminal region contains the highly conserved SGGXDS motif, predicted to be a P-loop motif involved in ATP binding.</text>
</comment>
<dbReference type="InterPro" id="IPR012796">
    <property type="entry name" value="Lysidine-tRNA-synth_C"/>
</dbReference>
<keyword evidence="2 8" id="KW-0963">Cytoplasm</keyword>
<dbReference type="SUPFAM" id="SSF56037">
    <property type="entry name" value="PheT/TilS domain"/>
    <property type="match status" value="1"/>
</dbReference>
<name>A0A0B8R3S6_LACLL</name>
<dbReference type="Gene3D" id="3.40.50.620">
    <property type="entry name" value="HUPs"/>
    <property type="match status" value="1"/>
</dbReference>
<accession>A0A0B8R3S6</accession>
<evidence type="ECO:0000256" key="8">
    <source>
        <dbReference type="HAMAP-Rule" id="MF_01161"/>
    </source>
</evidence>
<dbReference type="InterPro" id="IPR014729">
    <property type="entry name" value="Rossmann-like_a/b/a_fold"/>
</dbReference>
<organism evidence="9 10">
    <name type="scientific">Lactococcus lactis subsp. lactis</name>
    <name type="common">Streptococcus lactis</name>
    <dbReference type="NCBI Taxonomy" id="1360"/>
    <lineage>
        <taxon>Bacteria</taxon>
        <taxon>Bacillati</taxon>
        <taxon>Bacillota</taxon>
        <taxon>Bacilli</taxon>
        <taxon>Lactobacillales</taxon>
        <taxon>Streptococcaceae</taxon>
        <taxon>Lactococcus</taxon>
    </lineage>
</organism>
<comment type="similarity">
    <text evidence="8">Belongs to the tRNA(Ile)-lysidine synthase family.</text>
</comment>
<dbReference type="EMBL" id="BBSI01000042">
    <property type="protein sequence ID" value="GAM81893.1"/>
    <property type="molecule type" value="Genomic_DNA"/>
</dbReference>
<keyword evidence="4 8" id="KW-0819">tRNA processing</keyword>
<evidence type="ECO:0000256" key="6">
    <source>
        <dbReference type="ARBA" id="ARBA00022840"/>
    </source>
</evidence>
<evidence type="ECO:0000256" key="3">
    <source>
        <dbReference type="ARBA" id="ARBA00022598"/>
    </source>
</evidence>
<keyword evidence="6 8" id="KW-0067">ATP-binding</keyword>
<comment type="function">
    <text evidence="8">Ligates lysine onto the cytidine present at position 34 of the AUA codon-specific tRNA(Ile) that contains the anticodon CAU, in an ATP-dependent manner. Cytidine is converted to lysidine, thus changing the amino acid specificity of the tRNA from methionine to isoleucine.</text>
</comment>
<dbReference type="Pfam" id="PF01171">
    <property type="entry name" value="ATP_bind_3"/>
    <property type="match status" value="1"/>
</dbReference>
<dbReference type="AlphaFoldDB" id="A0A0B8R3S6"/>
<dbReference type="InterPro" id="IPR012795">
    <property type="entry name" value="tRNA_Ile_lys_synt_N"/>
</dbReference>
<dbReference type="SUPFAM" id="SSF52402">
    <property type="entry name" value="Adenine nucleotide alpha hydrolases-like"/>
    <property type="match status" value="1"/>
</dbReference>
<feature type="binding site" evidence="8">
    <location>
        <begin position="29"/>
        <end position="34"/>
    </location>
    <ligand>
        <name>ATP</name>
        <dbReference type="ChEBI" id="CHEBI:30616"/>
    </ligand>
</feature>
<comment type="caution">
    <text evidence="9">The sequence shown here is derived from an EMBL/GenBank/DDBJ whole genome shotgun (WGS) entry which is preliminary data.</text>
</comment>
<evidence type="ECO:0000256" key="5">
    <source>
        <dbReference type="ARBA" id="ARBA00022741"/>
    </source>
</evidence>
<evidence type="ECO:0000256" key="1">
    <source>
        <dbReference type="ARBA" id="ARBA00004496"/>
    </source>
</evidence>
<gene>
    <name evidence="8" type="primary">tilS</name>
    <name evidence="9" type="ORF">JCM5805K_3017</name>
</gene>
<dbReference type="RefSeq" id="WP_023189457.1">
    <property type="nucleotide sequence ID" value="NZ_BAABQR010000011.1"/>
</dbReference>
<evidence type="ECO:0000256" key="4">
    <source>
        <dbReference type="ARBA" id="ARBA00022694"/>
    </source>
</evidence>
<dbReference type="CDD" id="cd01992">
    <property type="entry name" value="TilS_N"/>
    <property type="match status" value="1"/>
</dbReference>
<dbReference type="InterPro" id="IPR011063">
    <property type="entry name" value="TilS/TtcA_N"/>
</dbReference>
<dbReference type="PATRIC" id="fig|1360.96.peg.1424"/>
<dbReference type="GO" id="GO:0005737">
    <property type="term" value="C:cytoplasm"/>
    <property type="evidence" value="ECO:0007669"/>
    <property type="project" value="UniProtKB-SubCell"/>
</dbReference>
<comment type="catalytic activity">
    <reaction evidence="7 8">
        <text>cytidine(34) in tRNA(Ile2) + L-lysine + ATP = lysidine(34) in tRNA(Ile2) + AMP + diphosphate + H(+)</text>
        <dbReference type="Rhea" id="RHEA:43744"/>
        <dbReference type="Rhea" id="RHEA-COMP:10625"/>
        <dbReference type="Rhea" id="RHEA-COMP:10670"/>
        <dbReference type="ChEBI" id="CHEBI:15378"/>
        <dbReference type="ChEBI" id="CHEBI:30616"/>
        <dbReference type="ChEBI" id="CHEBI:32551"/>
        <dbReference type="ChEBI" id="CHEBI:33019"/>
        <dbReference type="ChEBI" id="CHEBI:82748"/>
        <dbReference type="ChEBI" id="CHEBI:83665"/>
        <dbReference type="ChEBI" id="CHEBI:456215"/>
        <dbReference type="EC" id="6.3.4.19"/>
    </reaction>
</comment>
<keyword evidence="5 8" id="KW-0547">Nucleotide-binding</keyword>
<dbReference type="InterPro" id="IPR012094">
    <property type="entry name" value="tRNA_Ile_lys_synt"/>
</dbReference>
<evidence type="ECO:0000256" key="7">
    <source>
        <dbReference type="ARBA" id="ARBA00048539"/>
    </source>
</evidence>
<keyword evidence="3 8" id="KW-0436">Ligase</keyword>
<protein>
    <recommendedName>
        <fullName evidence="8">tRNA(Ile)-lysidine synthase</fullName>
        <ecNumber evidence="8">6.3.4.19</ecNumber>
    </recommendedName>
    <alternativeName>
        <fullName evidence="8">tRNA(Ile)-2-lysyl-cytidine synthase</fullName>
    </alternativeName>
    <alternativeName>
        <fullName evidence="8">tRNA(Ile)-lysidine synthetase</fullName>
    </alternativeName>
</protein>
<sequence>MTPAQRKFLKIVKDEHYFDKDSKILLALSGGKDSMTLFNWLYDLKEVLGIELGLAHINHGLREESKFEEIALREMATKLKVPIYVDKFTGEFTEKNARDFRYQFFEKLMIRENYNILLTAHHQGDLVETVLMRQITGRPLRSLQGIADRQPFAGGQLIRPLLKFTKEELDAQTYYEDSTNQGLDYFRNRIRNQLIPELTKENPQFSQSISDLSSEIKKALAVINQKISELEIVDEKISSKKFISQTKELQHFILQAFFAQYSEIEVSKKKFAELLHIINRPQQYFAKLNKEFYFVKTKDFFYLEKIQLEREDSVEIVSENPQDESFMEVYLPLEGEIEIRKRQPGDQILINGHHKKLRKFFIDNKVPLKARENPLIFVDKKLYAIVGLACSDLSKMLKNDKIRRILWVKPSIGEEINDARKKS</sequence>
<dbReference type="GO" id="GO:0032267">
    <property type="term" value="F:tRNA(Ile)-lysidine synthase activity"/>
    <property type="evidence" value="ECO:0007669"/>
    <property type="project" value="UniProtKB-EC"/>
</dbReference>
<evidence type="ECO:0000313" key="10">
    <source>
        <dbReference type="Proteomes" id="UP000031847"/>
    </source>
</evidence>
<dbReference type="Proteomes" id="UP000031847">
    <property type="component" value="Unassembled WGS sequence"/>
</dbReference>
<dbReference type="NCBIfam" id="TIGR02433">
    <property type="entry name" value="lysidine_TilS_C"/>
    <property type="match status" value="1"/>
</dbReference>
<dbReference type="PANTHER" id="PTHR43033">
    <property type="entry name" value="TRNA(ILE)-LYSIDINE SYNTHASE-RELATED"/>
    <property type="match status" value="1"/>
</dbReference>